<evidence type="ECO:0000256" key="1">
    <source>
        <dbReference type="SAM" id="MobiDB-lite"/>
    </source>
</evidence>
<comment type="caution">
    <text evidence="2">The sequence shown here is derived from an EMBL/GenBank/DDBJ whole genome shotgun (WGS) entry which is preliminary data.</text>
</comment>
<sequence length="250" mass="29332">MRQKEADKYTYLYIRNGNRLSRLTTDIEFGHRLFPGKTELIIGEKMWGTGFIGIDELITDGEYQEILKERREERKRAKAWDRSHSKKEHWHNPHRDHHGDDDKFKPYDPSSVYFDDMDKIMKDKIEDYNLIAYIVQGLFDRSEVLHPHPRVQLWTPGGFDAAIELIYDDDNVLAPSAAPPSWEEYRNKCNESLAVGSVTIGQERIWLRREAERENERVYRSVRSSSRYQPLKEYSPYGNPGPGRIGTVAK</sequence>
<dbReference type="AlphaFoldDB" id="X0XB99"/>
<feature type="compositionally biased region" description="Basic and acidic residues" evidence="1">
    <location>
        <begin position="90"/>
        <end position="102"/>
    </location>
</feature>
<name>X0XB99_9ZZZZ</name>
<dbReference type="EMBL" id="BARS01043538">
    <property type="protein sequence ID" value="GAG40444.1"/>
    <property type="molecule type" value="Genomic_DNA"/>
</dbReference>
<protein>
    <submittedName>
        <fullName evidence="2">Uncharacterized protein</fullName>
    </submittedName>
</protein>
<feature type="region of interest" description="Disordered" evidence="1">
    <location>
        <begin position="212"/>
        <end position="250"/>
    </location>
</feature>
<reference evidence="2" key="1">
    <citation type="journal article" date="2014" name="Front. Microbiol.">
        <title>High frequency of phylogenetically diverse reductive dehalogenase-homologous genes in deep subseafloor sedimentary metagenomes.</title>
        <authorList>
            <person name="Kawai M."/>
            <person name="Futagami T."/>
            <person name="Toyoda A."/>
            <person name="Takaki Y."/>
            <person name="Nishi S."/>
            <person name="Hori S."/>
            <person name="Arai W."/>
            <person name="Tsubouchi T."/>
            <person name="Morono Y."/>
            <person name="Uchiyama I."/>
            <person name="Ito T."/>
            <person name="Fujiyama A."/>
            <person name="Inagaki F."/>
            <person name="Takami H."/>
        </authorList>
    </citation>
    <scope>NUCLEOTIDE SEQUENCE</scope>
    <source>
        <strain evidence="2">Expedition CK06-06</strain>
    </source>
</reference>
<evidence type="ECO:0000313" key="2">
    <source>
        <dbReference type="EMBL" id="GAG40444.1"/>
    </source>
</evidence>
<organism evidence="2">
    <name type="scientific">marine sediment metagenome</name>
    <dbReference type="NCBI Taxonomy" id="412755"/>
    <lineage>
        <taxon>unclassified sequences</taxon>
        <taxon>metagenomes</taxon>
        <taxon>ecological metagenomes</taxon>
    </lineage>
</organism>
<accession>X0XB99</accession>
<proteinExistence type="predicted"/>
<feature type="region of interest" description="Disordered" evidence="1">
    <location>
        <begin position="77"/>
        <end position="102"/>
    </location>
</feature>
<feature type="non-terminal residue" evidence="2">
    <location>
        <position position="250"/>
    </location>
</feature>
<gene>
    <name evidence="2" type="ORF">S01H1_65903</name>
</gene>